<comment type="caution">
    <text evidence="1">The sequence shown here is derived from an EMBL/GenBank/DDBJ whole genome shotgun (WGS) entry which is preliminary data.</text>
</comment>
<keyword evidence="2" id="KW-1185">Reference proteome</keyword>
<accession>A0A4Y7T0F9</accession>
<reference evidence="1 2" key="1">
    <citation type="journal article" date="2019" name="Nat. Ecol. Evol.">
        <title>Megaphylogeny resolves global patterns of mushroom evolution.</title>
        <authorList>
            <person name="Varga T."/>
            <person name="Krizsan K."/>
            <person name="Foldi C."/>
            <person name="Dima B."/>
            <person name="Sanchez-Garcia M."/>
            <person name="Sanchez-Ramirez S."/>
            <person name="Szollosi G.J."/>
            <person name="Szarkandi J.G."/>
            <person name="Papp V."/>
            <person name="Albert L."/>
            <person name="Andreopoulos W."/>
            <person name="Angelini C."/>
            <person name="Antonin V."/>
            <person name="Barry K.W."/>
            <person name="Bougher N.L."/>
            <person name="Buchanan P."/>
            <person name="Buyck B."/>
            <person name="Bense V."/>
            <person name="Catcheside P."/>
            <person name="Chovatia M."/>
            <person name="Cooper J."/>
            <person name="Damon W."/>
            <person name="Desjardin D."/>
            <person name="Finy P."/>
            <person name="Geml J."/>
            <person name="Haridas S."/>
            <person name="Hughes K."/>
            <person name="Justo A."/>
            <person name="Karasinski D."/>
            <person name="Kautmanova I."/>
            <person name="Kiss B."/>
            <person name="Kocsube S."/>
            <person name="Kotiranta H."/>
            <person name="LaButti K.M."/>
            <person name="Lechner B.E."/>
            <person name="Liimatainen K."/>
            <person name="Lipzen A."/>
            <person name="Lukacs Z."/>
            <person name="Mihaltcheva S."/>
            <person name="Morgado L.N."/>
            <person name="Niskanen T."/>
            <person name="Noordeloos M.E."/>
            <person name="Ohm R.A."/>
            <person name="Ortiz-Santana B."/>
            <person name="Ovrebo C."/>
            <person name="Racz N."/>
            <person name="Riley R."/>
            <person name="Savchenko A."/>
            <person name="Shiryaev A."/>
            <person name="Soop K."/>
            <person name="Spirin V."/>
            <person name="Szebenyi C."/>
            <person name="Tomsovsky M."/>
            <person name="Tulloss R.E."/>
            <person name="Uehling J."/>
            <person name="Grigoriev I.V."/>
            <person name="Vagvolgyi C."/>
            <person name="Papp T."/>
            <person name="Martin F.M."/>
            <person name="Miettinen O."/>
            <person name="Hibbett D.S."/>
            <person name="Nagy L.G."/>
        </authorList>
    </citation>
    <scope>NUCLEOTIDE SEQUENCE [LARGE SCALE GENOMIC DNA]</scope>
    <source>
        <strain evidence="1 2">FP101781</strain>
    </source>
</reference>
<evidence type="ECO:0008006" key="3">
    <source>
        <dbReference type="Google" id="ProtNLM"/>
    </source>
</evidence>
<gene>
    <name evidence="1" type="ORF">FA13DRAFT_1765321</name>
</gene>
<proteinExistence type="predicted"/>
<dbReference type="STRING" id="71717.A0A4Y7T0F9"/>
<sequence length="362" mass="40778">MELTLEAISIIVKHTGSRSEVALLCRVSKSFRRVAERALYKTIHLSNSEAVLAWSSTLIDSPRLACLESDVSNEDSNESYDVEMPEEIWEGIGAALRKTTNLKSLIMHSQNSPIPAHAAILRDTSFTLHIFHCDFDWDDDLIHFLNAQTVLRDLYILDFKKQASTPSRTTDTIDMPSPSNTILDASSMPHLTTLECTFSEAVDALAPHRPRKEDEMNRLFRSISRSSRSIRSLDIADSSYDEAFSMDLLRTVISTKGTRSDLRYLGTLVLPVDGQERLKFYGLLMRLPVLQTIELEISEWEPPPSTAEAFRALAKELRLYCPTVTSVVFVLDFERTLVTFMNGAFIVDVGIDAGADLLWRDI</sequence>
<name>A0A4Y7T0F9_COPMI</name>
<dbReference type="EMBL" id="QPFP01000040">
    <property type="protein sequence ID" value="TEB27394.1"/>
    <property type="molecule type" value="Genomic_DNA"/>
</dbReference>
<protein>
    <recommendedName>
        <fullName evidence="3">F-box domain-containing protein</fullName>
    </recommendedName>
</protein>
<dbReference type="Proteomes" id="UP000298030">
    <property type="component" value="Unassembled WGS sequence"/>
</dbReference>
<evidence type="ECO:0000313" key="1">
    <source>
        <dbReference type="EMBL" id="TEB27394.1"/>
    </source>
</evidence>
<evidence type="ECO:0000313" key="2">
    <source>
        <dbReference type="Proteomes" id="UP000298030"/>
    </source>
</evidence>
<dbReference type="OrthoDB" id="3188866at2759"/>
<organism evidence="1 2">
    <name type="scientific">Coprinellus micaceus</name>
    <name type="common">Glistening ink-cap mushroom</name>
    <name type="synonym">Coprinus micaceus</name>
    <dbReference type="NCBI Taxonomy" id="71717"/>
    <lineage>
        <taxon>Eukaryota</taxon>
        <taxon>Fungi</taxon>
        <taxon>Dikarya</taxon>
        <taxon>Basidiomycota</taxon>
        <taxon>Agaricomycotina</taxon>
        <taxon>Agaricomycetes</taxon>
        <taxon>Agaricomycetidae</taxon>
        <taxon>Agaricales</taxon>
        <taxon>Agaricineae</taxon>
        <taxon>Psathyrellaceae</taxon>
        <taxon>Coprinellus</taxon>
    </lineage>
</organism>
<dbReference type="AlphaFoldDB" id="A0A4Y7T0F9"/>